<comment type="caution">
    <text evidence="2">The sequence shown here is derived from an EMBL/GenBank/DDBJ whole genome shotgun (WGS) entry which is preliminary data.</text>
</comment>
<evidence type="ECO:0000259" key="1">
    <source>
        <dbReference type="PROSITE" id="PS51480"/>
    </source>
</evidence>
<sequence>MGVYSFDGDDLKLMFRGAVDLLEQSKGGIDALNVFPVPDGDTGTNMYHTLASAVKEAVATNSNHIGLVAEAAARGGLIGARGNSGVILSQVLQGFARSLRVKERATAVDIIEAFEDGASMAYQAVLSPVEGTILTVVRKTAEEAAAQRSNNLLRMMVAVFKKAFTALKETPNQLPALKEAGVVDAGGKGFVVILEGCLSALKSASPAAKAILQPVAGREAETGVKLGNTRAVETIGFCYCTEFLLTGNGLPLEKIKQELSTYGDSLMVVGSGDLTKIHIHSNHPGLVIEYCLKYGALNDLKITNMREQNKAMRSKGAQTDPDNIFSIISVGFGMGIIEIMKNLGADMVIAGGQTLNPSAGEILRAIEELKAEQVVILPNNKNVVMTAELAGSLSLKDTIVVPTKSIPQGLSALLTLNPGDDIAVATQKMNLSLSSVRTGEITRAVRDTNYAGMEITKDSIIGLADGDLKTSGKDLSGVMEYLLAAMLHGEGRLVTLYFGEGVSSEQAERLADQMMQKFSGHEFEVQNGGQPVYDFIISVE</sequence>
<name>A0A4Y7RDD2_9FIRM</name>
<dbReference type="InterPro" id="IPR033470">
    <property type="entry name" value="FakA-like_C"/>
</dbReference>
<dbReference type="InterPro" id="IPR004007">
    <property type="entry name" value="DhaL_dom"/>
</dbReference>
<dbReference type="PROSITE" id="PS51480">
    <property type="entry name" value="DHAL"/>
    <property type="match status" value="1"/>
</dbReference>
<dbReference type="AlphaFoldDB" id="A0A4Y7RDD2"/>
<proteinExistence type="predicted"/>
<dbReference type="PANTHER" id="PTHR33434">
    <property type="entry name" value="DEGV DOMAIN-CONTAINING PROTEIN DR_1986-RELATED"/>
    <property type="match status" value="1"/>
</dbReference>
<organism evidence="2 3">
    <name type="scientific">Pelotomaculum schinkii</name>
    <dbReference type="NCBI Taxonomy" id="78350"/>
    <lineage>
        <taxon>Bacteria</taxon>
        <taxon>Bacillati</taxon>
        <taxon>Bacillota</taxon>
        <taxon>Clostridia</taxon>
        <taxon>Eubacteriales</taxon>
        <taxon>Desulfotomaculaceae</taxon>
        <taxon>Pelotomaculum</taxon>
    </lineage>
</organism>
<dbReference type="Proteomes" id="UP000298324">
    <property type="component" value="Unassembled WGS sequence"/>
</dbReference>
<dbReference type="Pfam" id="PF02734">
    <property type="entry name" value="Dak2"/>
    <property type="match status" value="1"/>
</dbReference>
<feature type="domain" description="DhaL" evidence="1">
    <location>
        <begin position="9"/>
        <end position="199"/>
    </location>
</feature>
<keyword evidence="3" id="KW-1185">Reference proteome</keyword>
<dbReference type="Pfam" id="PF13684">
    <property type="entry name" value="FakA-like_C"/>
    <property type="match status" value="1"/>
</dbReference>
<dbReference type="InterPro" id="IPR019986">
    <property type="entry name" value="YloV-like"/>
</dbReference>
<dbReference type="InterPro" id="IPR050270">
    <property type="entry name" value="DegV_domain_contain"/>
</dbReference>
<dbReference type="GO" id="GO:0006071">
    <property type="term" value="P:glycerol metabolic process"/>
    <property type="evidence" value="ECO:0007669"/>
    <property type="project" value="InterPro"/>
</dbReference>
<dbReference type="SUPFAM" id="SSF101473">
    <property type="entry name" value="DhaL-like"/>
    <property type="match status" value="1"/>
</dbReference>
<dbReference type="Gene3D" id="1.25.40.340">
    <property type="match status" value="1"/>
</dbReference>
<evidence type="ECO:0000313" key="3">
    <source>
        <dbReference type="Proteomes" id="UP000298324"/>
    </source>
</evidence>
<protein>
    <submittedName>
        <fullName evidence="2">DAK2 domain protein</fullName>
    </submittedName>
</protein>
<dbReference type="NCBIfam" id="TIGR03599">
    <property type="entry name" value="YloV"/>
    <property type="match status" value="1"/>
</dbReference>
<dbReference type="SMART" id="SM01121">
    <property type="entry name" value="Dak1_2"/>
    <property type="match status" value="1"/>
</dbReference>
<dbReference type="SMART" id="SM01120">
    <property type="entry name" value="Dak2"/>
    <property type="match status" value="1"/>
</dbReference>
<dbReference type="InterPro" id="IPR036117">
    <property type="entry name" value="DhaL_dom_sf"/>
</dbReference>
<dbReference type="RefSeq" id="WP_190238923.1">
    <property type="nucleotide sequence ID" value="NZ_QFGA01000001.1"/>
</dbReference>
<dbReference type="EMBL" id="QFGA01000001">
    <property type="protein sequence ID" value="TEB06779.1"/>
    <property type="molecule type" value="Genomic_DNA"/>
</dbReference>
<dbReference type="InterPro" id="IPR048394">
    <property type="entry name" value="FakA-like_M"/>
</dbReference>
<dbReference type="Pfam" id="PF21645">
    <property type="entry name" value="FakA-like_M"/>
    <property type="match status" value="1"/>
</dbReference>
<accession>A0A4Y7RDD2</accession>
<dbReference type="GO" id="GO:0004371">
    <property type="term" value="F:glycerone kinase activity"/>
    <property type="evidence" value="ECO:0007669"/>
    <property type="project" value="InterPro"/>
</dbReference>
<dbReference type="PANTHER" id="PTHR33434:SF4">
    <property type="entry name" value="PHOSPHATASE PROTEIN"/>
    <property type="match status" value="1"/>
</dbReference>
<reference evidence="2 3" key="1">
    <citation type="journal article" date="2018" name="Environ. Microbiol.">
        <title>Novel energy conservation strategies and behaviour of Pelotomaculum schinkii driving syntrophic propionate catabolism.</title>
        <authorList>
            <person name="Hidalgo-Ahumada C.A.P."/>
            <person name="Nobu M.K."/>
            <person name="Narihiro T."/>
            <person name="Tamaki H."/>
            <person name="Liu W.T."/>
            <person name="Kamagata Y."/>
            <person name="Stams A.J.M."/>
            <person name="Imachi H."/>
            <person name="Sousa D.Z."/>
        </authorList>
    </citation>
    <scope>NUCLEOTIDE SEQUENCE [LARGE SCALE GENOMIC DNA]</scope>
    <source>
        <strain evidence="2 3">HH</strain>
    </source>
</reference>
<gene>
    <name evidence="2" type="ORF">Psch_00311</name>
</gene>
<evidence type="ECO:0000313" key="2">
    <source>
        <dbReference type="EMBL" id="TEB06779.1"/>
    </source>
</evidence>